<sequence length="74" mass="8567">MALVVRKKQGQNTQQMINEFRKLTFEDQGLEKVKTTGMTGYQKPSTLKNIKMTELRKASAKIRRRNKRLAGITK</sequence>
<protein>
    <recommendedName>
        <fullName evidence="3">30S ribosomal protein S21</fullName>
    </recommendedName>
</protein>
<dbReference type="AlphaFoldDB" id="A0A0G1GM89"/>
<dbReference type="Proteomes" id="UP000034069">
    <property type="component" value="Unassembled WGS sequence"/>
</dbReference>
<dbReference type="EMBL" id="LCHN01000007">
    <property type="protein sequence ID" value="KKT36076.1"/>
    <property type="molecule type" value="Genomic_DNA"/>
</dbReference>
<comment type="caution">
    <text evidence="1">The sequence shown here is derived from an EMBL/GenBank/DDBJ whole genome shotgun (WGS) entry which is preliminary data.</text>
</comment>
<reference evidence="1 2" key="1">
    <citation type="journal article" date="2015" name="Nature">
        <title>rRNA introns, odd ribosomes, and small enigmatic genomes across a large radiation of phyla.</title>
        <authorList>
            <person name="Brown C.T."/>
            <person name="Hug L.A."/>
            <person name="Thomas B.C."/>
            <person name="Sharon I."/>
            <person name="Castelle C.J."/>
            <person name="Singh A."/>
            <person name="Wilkins M.J."/>
            <person name="Williams K.H."/>
            <person name="Banfield J.F."/>
        </authorList>
    </citation>
    <scope>NUCLEOTIDE SEQUENCE [LARGE SCALE GENOMIC DNA]</scope>
</reference>
<evidence type="ECO:0000313" key="1">
    <source>
        <dbReference type="EMBL" id="KKT36076.1"/>
    </source>
</evidence>
<gene>
    <name evidence="1" type="ORF">UW23_C0007G0003</name>
</gene>
<name>A0A0G1GM89_9BACT</name>
<organism evidence="1 2">
    <name type="scientific">Candidatus Collierbacteria bacterium GW2011_GWA1_44_12</name>
    <dbReference type="NCBI Taxonomy" id="1618376"/>
    <lineage>
        <taxon>Bacteria</taxon>
        <taxon>Candidatus Collieribacteriota</taxon>
    </lineage>
</organism>
<evidence type="ECO:0000313" key="2">
    <source>
        <dbReference type="Proteomes" id="UP000034069"/>
    </source>
</evidence>
<proteinExistence type="predicted"/>
<accession>A0A0G1GM89</accession>
<evidence type="ECO:0008006" key="3">
    <source>
        <dbReference type="Google" id="ProtNLM"/>
    </source>
</evidence>